<sequence>MADKRSLGRKQNTAIYHDPFPGCVSAYLLRSLTRSRAIDPSLDGYGLMNDISPFSRVITDQANQSVFVIERTKFTSKSLTGRSGLLAECRFGSQIRDRIPRKIRHVYGPGAYYICRASVIHPWLWCGNLEIMCRIRRLQWKLPTFQNCEIHPKIVLS</sequence>
<keyword evidence="2" id="KW-1185">Reference proteome</keyword>
<dbReference type="Proteomes" id="UP000499080">
    <property type="component" value="Unassembled WGS sequence"/>
</dbReference>
<proteinExistence type="predicted"/>
<organism evidence="1 2">
    <name type="scientific">Araneus ventricosus</name>
    <name type="common">Orbweaver spider</name>
    <name type="synonym">Epeira ventricosa</name>
    <dbReference type="NCBI Taxonomy" id="182803"/>
    <lineage>
        <taxon>Eukaryota</taxon>
        <taxon>Metazoa</taxon>
        <taxon>Ecdysozoa</taxon>
        <taxon>Arthropoda</taxon>
        <taxon>Chelicerata</taxon>
        <taxon>Arachnida</taxon>
        <taxon>Araneae</taxon>
        <taxon>Araneomorphae</taxon>
        <taxon>Entelegynae</taxon>
        <taxon>Araneoidea</taxon>
        <taxon>Araneidae</taxon>
        <taxon>Araneus</taxon>
    </lineage>
</organism>
<comment type="caution">
    <text evidence="1">The sequence shown here is derived from an EMBL/GenBank/DDBJ whole genome shotgun (WGS) entry which is preliminary data.</text>
</comment>
<reference evidence="1 2" key="1">
    <citation type="journal article" date="2019" name="Sci. Rep.">
        <title>Orb-weaving spider Araneus ventricosus genome elucidates the spidroin gene catalogue.</title>
        <authorList>
            <person name="Kono N."/>
            <person name="Nakamura H."/>
            <person name="Ohtoshi R."/>
            <person name="Moran D.A.P."/>
            <person name="Shinohara A."/>
            <person name="Yoshida Y."/>
            <person name="Fujiwara M."/>
            <person name="Mori M."/>
            <person name="Tomita M."/>
            <person name="Arakawa K."/>
        </authorList>
    </citation>
    <scope>NUCLEOTIDE SEQUENCE [LARGE SCALE GENOMIC DNA]</scope>
</reference>
<gene>
    <name evidence="1" type="ORF">AVEN_80800_1</name>
</gene>
<name>A0A4Y2FH63_ARAVE</name>
<protein>
    <submittedName>
        <fullName evidence="1">Uncharacterized protein</fullName>
    </submittedName>
</protein>
<dbReference type="AlphaFoldDB" id="A0A4Y2FH63"/>
<accession>A0A4Y2FH63</accession>
<evidence type="ECO:0000313" key="1">
    <source>
        <dbReference type="EMBL" id="GBM40792.1"/>
    </source>
</evidence>
<evidence type="ECO:0000313" key="2">
    <source>
        <dbReference type="Proteomes" id="UP000499080"/>
    </source>
</evidence>
<dbReference type="EMBL" id="BGPR01000943">
    <property type="protein sequence ID" value="GBM40792.1"/>
    <property type="molecule type" value="Genomic_DNA"/>
</dbReference>